<keyword evidence="2" id="KW-1185">Reference proteome</keyword>
<name>A0AA35V2E8_LACSI</name>
<dbReference type="Proteomes" id="UP001177003">
    <property type="component" value="Chromosome 0"/>
</dbReference>
<evidence type="ECO:0000313" key="2">
    <source>
        <dbReference type="Proteomes" id="UP001177003"/>
    </source>
</evidence>
<evidence type="ECO:0000313" key="1">
    <source>
        <dbReference type="EMBL" id="CAI9260723.1"/>
    </source>
</evidence>
<dbReference type="AlphaFoldDB" id="A0AA35V2E8"/>
<protein>
    <submittedName>
        <fullName evidence="1">Uncharacterized protein</fullName>
    </submittedName>
</protein>
<reference evidence="1" key="1">
    <citation type="submission" date="2023-04" db="EMBL/GenBank/DDBJ databases">
        <authorList>
            <person name="Vijverberg K."/>
            <person name="Xiong W."/>
            <person name="Schranz E."/>
        </authorList>
    </citation>
    <scope>NUCLEOTIDE SEQUENCE</scope>
</reference>
<dbReference type="EMBL" id="OX465086">
    <property type="protein sequence ID" value="CAI9260723.1"/>
    <property type="molecule type" value="Genomic_DNA"/>
</dbReference>
<proteinExistence type="predicted"/>
<organism evidence="1 2">
    <name type="scientific">Lactuca saligna</name>
    <name type="common">Willowleaf lettuce</name>
    <dbReference type="NCBI Taxonomy" id="75948"/>
    <lineage>
        <taxon>Eukaryota</taxon>
        <taxon>Viridiplantae</taxon>
        <taxon>Streptophyta</taxon>
        <taxon>Embryophyta</taxon>
        <taxon>Tracheophyta</taxon>
        <taxon>Spermatophyta</taxon>
        <taxon>Magnoliopsida</taxon>
        <taxon>eudicotyledons</taxon>
        <taxon>Gunneridae</taxon>
        <taxon>Pentapetalae</taxon>
        <taxon>asterids</taxon>
        <taxon>campanulids</taxon>
        <taxon>Asterales</taxon>
        <taxon>Asteraceae</taxon>
        <taxon>Cichorioideae</taxon>
        <taxon>Cichorieae</taxon>
        <taxon>Lactucinae</taxon>
        <taxon>Lactuca</taxon>
    </lineage>
</organism>
<sequence length="126" mass="14555">MKTAKAISRKDADVVDPEYGEPMKIILWPATKQLKDIPIPQHFHEGYLDNMEFWAYDDETATASIKFKNKETLMRLICEKDLLKFRENDIRNLVLHQIICKKEVMEAVAKEFTGMLAPIINGIFVG</sequence>
<accession>A0AA35V2E8</accession>
<gene>
    <name evidence="1" type="ORF">LSALG_LOCUS1549</name>
</gene>